<organism evidence="1 2">
    <name type="scientific">Vaccinium darrowii</name>
    <dbReference type="NCBI Taxonomy" id="229202"/>
    <lineage>
        <taxon>Eukaryota</taxon>
        <taxon>Viridiplantae</taxon>
        <taxon>Streptophyta</taxon>
        <taxon>Embryophyta</taxon>
        <taxon>Tracheophyta</taxon>
        <taxon>Spermatophyta</taxon>
        <taxon>Magnoliopsida</taxon>
        <taxon>eudicotyledons</taxon>
        <taxon>Gunneridae</taxon>
        <taxon>Pentapetalae</taxon>
        <taxon>asterids</taxon>
        <taxon>Ericales</taxon>
        <taxon>Ericaceae</taxon>
        <taxon>Vaccinioideae</taxon>
        <taxon>Vaccinieae</taxon>
        <taxon>Vaccinium</taxon>
    </lineage>
</organism>
<name>A0ACB7YAW9_9ERIC</name>
<accession>A0ACB7YAW9</accession>
<gene>
    <name evidence="1" type="ORF">Vadar_001050</name>
</gene>
<comment type="caution">
    <text evidence="1">The sequence shown here is derived from an EMBL/GenBank/DDBJ whole genome shotgun (WGS) entry which is preliminary data.</text>
</comment>
<protein>
    <submittedName>
        <fullName evidence="1">Uncharacterized protein</fullName>
    </submittedName>
</protein>
<dbReference type="Proteomes" id="UP000828048">
    <property type="component" value="Chromosome 8"/>
</dbReference>
<reference evidence="1 2" key="1">
    <citation type="journal article" date="2021" name="Hortic Res">
        <title>High-quality reference genome and annotation aids understanding of berry development for evergreen blueberry (Vaccinium darrowii).</title>
        <authorList>
            <person name="Yu J."/>
            <person name="Hulse-Kemp A.M."/>
            <person name="Babiker E."/>
            <person name="Staton M."/>
        </authorList>
    </citation>
    <scope>NUCLEOTIDE SEQUENCE [LARGE SCALE GENOMIC DNA]</scope>
    <source>
        <strain evidence="2">cv. NJ 8807/NJ 8810</strain>
        <tissue evidence="1">Young leaf</tissue>
    </source>
</reference>
<keyword evidence="2" id="KW-1185">Reference proteome</keyword>
<dbReference type="EMBL" id="CM037158">
    <property type="protein sequence ID" value="KAH7850657.1"/>
    <property type="molecule type" value="Genomic_DNA"/>
</dbReference>
<evidence type="ECO:0000313" key="1">
    <source>
        <dbReference type="EMBL" id="KAH7850657.1"/>
    </source>
</evidence>
<proteinExistence type="predicted"/>
<evidence type="ECO:0000313" key="2">
    <source>
        <dbReference type="Proteomes" id="UP000828048"/>
    </source>
</evidence>
<sequence>MDNLGLPKSQLRIQEAVMISLLTCPLCDGIFKEATTIIECLHTFCKDCIYQKHQTEGITCCPRCNEDLSHLSPEDYLRPDERWRNLVNSYLHNSSSNEEGQIPQAKPPPSIATSASESTAEPLKRRKKKKKKNKNKKQKTDQVVVHNNGECRKLKSARFERTRLLYCCNGDLVQERSINFERTKLLRNKTYALFVRCDRRCFHHRKSRCSACAFPASLKRKSKRDKNRPHFHPLQFTFWTSHQSGMLYGRCNVLHIQGRSVGVQVYIIEAMVNKDKPKHIHGNHEEKEVVCFQKPRSISIWSNLSSKAVSFGSIISLVAGNWPFPGPALVPGSYIQGACGPMLIPVGMVPFAGWNPYQGEAPVSSSPSPSTLSMVGGAPVCGRPGQPECQHYLKTGEWKFGSSCRYHHPREWSLRKRNFTLSPIGLPLRPPKFNTYSSAHRRRAPMQRPITTPLLLQPHSVADLQLLLQRWRCFLKHSPLRPSQKRGSSKSSVSIVITVQNGAGQQTSSRSRIMWSSEEVDLNCPEHRLYHCEPHECGWRNTKQKELHVGLVMGTLSHLSPEDYLRPDENWRILVKSYLVNSSTNDEGETQQATPPPSIAATASTTTKSLKKNKKQKTDQFAKEPTISEQSSC</sequence>